<name>A0A1H0T4Z2_PSERE</name>
<accession>A0A1H0T4Z2</accession>
<proteinExistence type="predicted"/>
<dbReference type="EMBL" id="LT629709">
    <property type="protein sequence ID" value="SDP48905.1"/>
    <property type="molecule type" value="Genomic_DNA"/>
</dbReference>
<evidence type="ECO:0000313" key="2">
    <source>
        <dbReference type="EMBL" id="OLT98733.1"/>
    </source>
</evidence>
<dbReference type="EMBL" id="MSTQ01000037">
    <property type="protein sequence ID" value="OLT98733.1"/>
    <property type="molecule type" value="Genomic_DNA"/>
</dbReference>
<gene>
    <name evidence="2" type="ORF">BVK86_28750</name>
    <name evidence="1" type="ORF">F7R15_29045</name>
    <name evidence="3" type="ORF">SAMN04490202_4484</name>
</gene>
<reference evidence="2" key="3">
    <citation type="submission" date="2017-01" db="EMBL/GenBank/DDBJ databases">
        <authorList>
            <person name="Mah S.A."/>
            <person name="Swanson W.J."/>
            <person name="Moy G.W."/>
            <person name="Vacquier V.D."/>
        </authorList>
    </citation>
    <scope>NUCLEOTIDE SEQUENCE [LARGE SCALE GENOMIC DNA]</scope>
    <source>
        <strain evidence="2">MT1</strain>
    </source>
</reference>
<evidence type="ECO:0000313" key="6">
    <source>
        <dbReference type="Proteomes" id="UP000460142"/>
    </source>
</evidence>
<evidence type="ECO:0000313" key="3">
    <source>
        <dbReference type="EMBL" id="SDP48905.1"/>
    </source>
</evidence>
<reference evidence="4" key="2">
    <citation type="submission" date="2017-01" db="EMBL/GenBank/DDBJ databases">
        <authorList>
            <person name="Poblete-Castro I."/>
        </authorList>
    </citation>
    <scope>NUCLEOTIDE SEQUENCE [LARGE SCALE GENOMIC DNA]</scope>
    <source>
        <strain evidence="4">DSM 18361 / CCUG 53116 / MT1</strain>
    </source>
</reference>
<dbReference type="Proteomes" id="UP000198549">
    <property type="component" value="Chromosome I"/>
</dbReference>
<reference evidence="3 5" key="1">
    <citation type="submission" date="2016-10" db="EMBL/GenBank/DDBJ databases">
        <authorList>
            <person name="de Groot N.N."/>
        </authorList>
    </citation>
    <scope>NUCLEOTIDE SEQUENCE [LARGE SCALE GENOMIC DNA]</scope>
    <source>
        <strain evidence="3 5">BS3776</strain>
    </source>
</reference>
<dbReference type="OrthoDB" id="775526at2"/>
<dbReference type="Proteomes" id="UP000460142">
    <property type="component" value="Unassembled WGS sequence"/>
</dbReference>
<evidence type="ECO:0000313" key="5">
    <source>
        <dbReference type="Proteomes" id="UP000198549"/>
    </source>
</evidence>
<sequence length="131" mass="15375">MKKIDIVIIKQNNKETATIEYNRINPSLKLTTHNYTTKQYISHDLFLCFGFLRAHNPEIKFLCKGSKLNVYPSRMSSQMSKGLVAYELTLGQPSKEENIVRIFDYEDQDITSNIEDQINFYKKWLQSLSMQ</sequence>
<dbReference type="Proteomes" id="UP000186756">
    <property type="component" value="Unassembled WGS sequence"/>
</dbReference>
<reference evidence="1 6" key="4">
    <citation type="submission" date="2019-09" db="EMBL/GenBank/DDBJ databases">
        <title>Draft genome sequences of 48 bacterial type strains from the CCUG.</title>
        <authorList>
            <person name="Tunovic T."/>
            <person name="Pineiro-Iglesias B."/>
            <person name="Unosson C."/>
            <person name="Inganas E."/>
            <person name="Ohlen M."/>
            <person name="Cardew S."/>
            <person name="Jensie-Markopoulos S."/>
            <person name="Salva-Serra F."/>
            <person name="Jaen-Luchoro D."/>
            <person name="Karlsson R."/>
            <person name="Svensson-Stadler L."/>
            <person name="Chun J."/>
            <person name="Moore E."/>
        </authorList>
    </citation>
    <scope>NUCLEOTIDE SEQUENCE [LARGE SCALE GENOMIC DNA]</scope>
    <source>
        <strain evidence="1 6">CCUG 53116</strain>
    </source>
</reference>
<dbReference type="AlphaFoldDB" id="A0A1H0T4Z2"/>
<evidence type="ECO:0000313" key="1">
    <source>
        <dbReference type="EMBL" id="KAB0479679.1"/>
    </source>
</evidence>
<organism evidence="3 5">
    <name type="scientific">Pseudomonas reinekei</name>
    <dbReference type="NCBI Taxonomy" id="395598"/>
    <lineage>
        <taxon>Bacteria</taxon>
        <taxon>Pseudomonadati</taxon>
        <taxon>Pseudomonadota</taxon>
        <taxon>Gammaproteobacteria</taxon>
        <taxon>Pseudomonadales</taxon>
        <taxon>Pseudomonadaceae</taxon>
        <taxon>Pseudomonas</taxon>
    </lineage>
</organism>
<protein>
    <submittedName>
        <fullName evidence="3">Uncharacterized protein</fullName>
    </submittedName>
</protein>
<evidence type="ECO:0000313" key="4">
    <source>
        <dbReference type="Proteomes" id="UP000186756"/>
    </source>
</evidence>
<dbReference type="EMBL" id="VZPS01000038">
    <property type="protein sequence ID" value="KAB0479679.1"/>
    <property type="molecule type" value="Genomic_DNA"/>
</dbReference>
<keyword evidence="4" id="KW-1185">Reference proteome</keyword>